<evidence type="ECO:0000256" key="6">
    <source>
        <dbReference type="ARBA" id="ARBA00023136"/>
    </source>
</evidence>
<dbReference type="GO" id="GO:0005886">
    <property type="term" value="C:plasma membrane"/>
    <property type="evidence" value="ECO:0007669"/>
    <property type="project" value="UniProtKB-SubCell"/>
</dbReference>
<dbReference type="PANTHER" id="PTHR43394">
    <property type="entry name" value="ATP-DEPENDENT PERMEASE MDL1, MITOCHONDRIAL"/>
    <property type="match status" value="1"/>
</dbReference>
<dbReference type="GO" id="GO:0005524">
    <property type="term" value="F:ATP binding"/>
    <property type="evidence" value="ECO:0007669"/>
    <property type="project" value="UniProtKB-KW"/>
</dbReference>
<evidence type="ECO:0008006" key="13">
    <source>
        <dbReference type="Google" id="ProtNLM"/>
    </source>
</evidence>
<dbReference type="Gene3D" id="3.40.50.300">
    <property type="entry name" value="P-loop containing nucleotide triphosphate hydrolases"/>
    <property type="match status" value="2"/>
</dbReference>
<accession>A0A317DW00</accession>
<dbReference type="InterPro" id="IPR011527">
    <property type="entry name" value="ABC1_TM_dom"/>
</dbReference>
<evidence type="ECO:0000256" key="3">
    <source>
        <dbReference type="ARBA" id="ARBA00022741"/>
    </source>
</evidence>
<evidence type="ECO:0000313" key="12">
    <source>
        <dbReference type="Proteomes" id="UP000246077"/>
    </source>
</evidence>
<evidence type="ECO:0000259" key="9">
    <source>
        <dbReference type="PROSITE" id="PS50893"/>
    </source>
</evidence>
<evidence type="ECO:0000259" key="10">
    <source>
        <dbReference type="PROSITE" id="PS50929"/>
    </source>
</evidence>
<keyword evidence="2 8" id="KW-0812">Transmembrane</keyword>
<dbReference type="EMBL" id="QGLF01000005">
    <property type="protein sequence ID" value="PWR18868.1"/>
    <property type="molecule type" value="Genomic_DNA"/>
</dbReference>
<dbReference type="PROSITE" id="PS50929">
    <property type="entry name" value="ABC_TM1F"/>
    <property type="match status" value="1"/>
</dbReference>
<organism evidence="11 12">
    <name type="scientific">Zavarzinia compransoris</name>
    <dbReference type="NCBI Taxonomy" id="1264899"/>
    <lineage>
        <taxon>Bacteria</taxon>
        <taxon>Pseudomonadati</taxon>
        <taxon>Pseudomonadota</taxon>
        <taxon>Alphaproteobacteria</taxon>
        <taxon>Rhodospirillales</taxon>
        <taxon>Zavarziniaceae</taxon>
        <taxon>Zavarzinia</taxon>
    </lineage>
</organism>
<dbReference type="Pfam" id="PF00664">
    <property type="entry name" value="ABC_membrane"/>
    <property type="match status" value="1"/>
</dbReference>
<dbReference type="GO" id="GO:0016887">
    <property type="term" value="F:ATP hydrolysis activity"/>
    <property type="evidence" value="ECO:0007669"/>
    <property type="project" value="InterPro"/>
</dbReference>
<dbReference type="SUPFAM" id="SSF90123">
    <property type="entry name" value="ABC transporter transmembrane region"/>
    <property type="match status" value="1"/>
</dbReference>
<evidence type="ECO:0000313" key="11">
    <source>
        <dbReference type="EMBL" id="PWR18868.1"/>
    </source>
</evidence>
<sequence>MPAAIPPPPGRPIARPAIPSTACIGAPPAPSPKSCRRRPRRPTAPCPPRRWSGPADPPLPGQGRSGVQPTFARFLWRHTARSQFALLGIAFASFPFLWLYYEMPKEIVALIGGGMTGGFRVFGLALPAGLSLTTEGMLAGQCALLLLLVLINQRFRLAINRLRCLTAERALRRIRFEILSLVLRFPLHAFRQRTAGETMATMGGELDALSMHVGDAVAVPAYQGGTLVVILTFLFLQDPLMALGAMLLYPASMLIVPRLQRRVNALSRRRGILMRGFGERIDETFRLITDIHANGQVRWTRAWIGARLGEIFAIRLSIHGEKFAIKTVNTLVQQAGPILFYALGGILVLEGRLGIGTLVAVLAAHKDMAAPWRELLDWYQAREDAEVKYDTTLRLFNRPDLRPAPGAETEIPSLRGSSITVEDLTVRDEGEAILLDRVFLTVAAGRLTAIAGPTGSGREVLAQALAGLIEPAGGHIAVGGHRVADLSMQAAGRHLAYVGPGSGLHAGSIRSNLVFGLRRAPPAGAPTPAQDEAARAGNPADAADADWIDYAAAGVADRAGLDTRMIALLARLGFDDSLLRLGLQSSLTASQEPALAAGLIAARAALAERLAAGGDEALIARFDPERYNDHATLAENLLFGLPRDGTLVPERLADHPFIQDFLARAGLLDRLLEAGRRIAGVMVELFADLDPGHEMVRRFALVSAQELRRLKVIAGLGPVPPAKGDRQLLLNLPFRVVAARHRLNAIDDGLKAAVVAARQPLAAALPPALAAGISRFEPAAINPAASILDNVLYGRIALDRAGASTRVPQLAAQVLEDLDLGPAIRRLGLAFDVGIGGARLAPGERQRLILARTLLRGPDVIVLDDVLGTLDSACRSSVMDILREEAAAGACVVATVGDAGHAQGFDRVVTMERGRVMRPEEEL</sequence>
<feature type="domain" description="ABC transporter" evidence="9">
    <location>
        <begin position="419"/>
        <end position="923"/>
    </location>
</feature>
<feature type="region of interest" description="Disordered" evidence="7">
    <location>
        <begin position="1"/>
        <end position="65"/>
    </location>
</feature>
<evidence type="ECO:0000256" key="1">
    <source>
        <dbReference type="ARBA" id="ARBA00004651"/>
    </source>
</evidence>
<evidence type="ECO:0000256" key="5">
    <source>
        <dbReference type="ARBA" id="ARBA00022989"/>
    </source>
</evidence>
<dbReference type="InterPro" id="IPR017871">
    <property type="entry name" value="ABC_transporter-like_CS"/>
</dbReference>
<feature type="transmembrane region" description="Helical" evidence="8">
    <location>
        <begin position="121"/>
        <end position="151"/>
    </location>
</feature>
<dbReference type="PROSITE" id="PS50893">
    <property type="entry name" value="ABC_TRANSPORTER_2"/>
    <property type="match status" value="1"/>
</dbReference>
<evidence type="ECO:0000256" key="7">
    <source>
        <dbReference type="SAM" id="MobiDB-lite"/>
    </source>
</evidence>
<protein>
    <recommendedName>
        <fullName evidence="13">Multidrug ABC transporter ATP-binding protein</fullName>
    </recommendedName>
</protein>
<dbReference type="InterPro" id="IPR027417">
    <property type="entry name" value="P-loop_NTPase"/>
</dbReference>
<dbReference type="InterPro" id="IPR003593">
    <property type="entry name" value="AAA+_ATPase"/>
</dbReference>
<dbReference type="OrthoDB" id="9760920at2"/>
<proteinExistence type="predicted"/>
<keyword evidence="6 8" id="KW-0472">Membrane</keyword>
<dbReference type="Gene3D" id="1.20.1560.10">
    <property type="entry name" value="ABC transporter type 1, transmembrane domain"/>
    <property type="match status" value="1"/>
</dbReference>
<dbReference type="AlphaFoldDB" id="A0A317DW00"/>
<dbReference type="SUPFAM" id="SSF52540">
    <property type="entry name" value="P-loop containing nucleoside triphosphate hydrolases"/>
    <property type="match status" value="1"/>
</dbReference>
<evidence type="ECO:0000256" key="8">
    <source>
        <dbReference type="SAM" id="Phobius"/>
    </source>
</evidence>
<name>A0A317DW00_9PROT</name>
<keyword evidence="12" id="KW-1185">Reference proteome</keyword>
<evidence type="ECO:0000256" key="2">
    <source>
        <dbReference type="ARBA" id="ARBA00022692"/>
    </source>
</evidence>
<dbReference type="Proteomes" id="UP000246077">
    <property type="component" value="Unassembled WGS sequence"/>
</dbReference>
<feature type="compositionally biased region" description="Pro residues" evidence="7">
    <location>
        <begin position="1"/>
        <end position="11"/>
    </location>
</feature>
<comment type="caution">
    <text evidence="11">The sequence shown here is derived from an EMBL/GenBank/DDBJ whole genome shotgun (WGS) entry which is preliminary data.</text>
</comment>
<dbReference type="InterPro" id="IPR003439">
    <property type="entry name" value="ABC_transporter-like_ATP-bd"/>
</dbReference>
<reference evidence="12" key="1">
    <citation type="submission" date="2018-05" db="EMBL/GenBank/DDBJ databases">
        <title>Zavarzinia sp. HR-AS.</title>
        <authorList>
            <person name="Lee Y."/>
            <person name="Jeon C.O."/>
        </authorList>
    </citation>
    <scope>NUCLEOTIDE SEQUENCE [LARGE SCALE GENOMIC DNA]</scope>
    <source>
        <strain evidence="12">DSM 1231</strain>
    </source>
</reference>
<evidence type="ECO:0000256" key="4">
    <source>
        <dbReference type="ARBA" id="ARBA00022840"/>
    </source>
</evidence>
<dbReference type="InterPro" id="IPR039421">
    <property type="entry name" value="Type_1_exporter"/>
</dbReference>
<keyword evidence="4" id="KW-0067">ATP-binding</keyword>
<feature type="transmembrane region" description="Helical" evidence="8">
    <location>
        <begin position="84"/>
        <end position="101"/>
    </location>
</feature>
<dbReference type="PROSITE" id="PS00211">
    <property type="entry name" value="ABC_TRANSPORTER_1"/>
    <property type="match status" value="1"/>
</dbReference>
<keyword evidence="5 8" id="KW-1133">Transmembrane helix</keyword>
<comment type="subcellular location">
    <subcellularLocation>
        <location evidence="1">Cell membrane</location>
        <topology evidence="1">Multi-pass membrane protein</topology>
    </subcellularLocation>
</comment>
<dbReference type="GO" id="GO:0015421">
    <property type="term" value="F:ABC-type oligopeptide transporter activity"/>
    <property type="evidence" value="ECO:0007669"/>
    <property type="project" value="TreeGrafter"/>
</dbReference>
<dbReference type="Pfam" id="PF00005">
    <property type="entry name" value="ABC_tran"/>
    <property type="match status" value="1"/>
</dbReference>
<dbReference type="InterPro" id="IPR036640">
    <property type="entry name" value="ABC1_TM_sf"/>
</dbReference>
<gene>
    <name evidence="11" type="ORF">DKG75_18010</name>
</gene>
<feature type="domain" description="ABC transmembrane type-1" evidence="10">
    <location>
        <begin position="109"/>
        <end position="384"/>
    </location>
</feature>
<keyword evidence="3" id="KW-0547">Nucleotide-binding</keyword>
<dbReference type="SMART" id="SM00382">
    <property type="entry name" value="AAA"/>
    <property type="match status" value="1"/>
</dbReference>
<dbReference type="PANTHER" id="PTHR43394:SF1">
    <property type="entry name" value="ATP-BINDING CASSETTE SUB-FAMILY B MEMBER 10, MITOCHONDRIAL"/>
    <property type="match status" value="1"/>
</dbReference>